<reference evidence="2" key="1">
    <citation type="submission" date="2015-08" db="UniProtKB">
        <authorList>
            <consortium name="WormBaseParasite"/>
        </authorList>
    </citation>
    <scope>IDENTIFICATION</scope>
</reference>
<evidence type="ECO:0000313" key="3">
    <source>
        <dbReference type="WBParaSite" id="TCONS_00015832.p1"/>
    </source>
</evidence>
<evidence type="ECO:0000313" key="1">
    <source>
        <dbReference type="Proteomes" id="UP000035681"/>
    </source>
</evidence>
<proteinExistence type="predicted"/>
<protein>
    <submittedName>
        <fullName evidence="2">GIY-YIG domain-containing protein</fullName>
    </submittedName>
    <submittedName>
        <fullName evidence="3">PiggyBac transposable element-derived protein domain-containing protein</fullName>
    </submittedName>
</protein>
<dbReference type="Proteomes" id="UP000035681">
    <property type="component" value="Unplaced"/>
</dbReference>
<sequence>MKFAKNNKKKSYKKSKYLADFIKLPTVTYAVEYQSDGETFEITMWKTRSMIHSEVKERTPKKCYDKKKNKYIYCGYMNHNSKDYRRMLRKVYTKLKIDNMLDVENINDN</sequence>
<evidence type="ECO:0000313" key="2">
    <source>
        <dbReference type="WBParaSite" id="SSTP_0000878050.1"/>
    </source>
</evidence>
<keyword evidence="1" id="KW-1185">Reference proteome</keyword>
<dbReference type="AlphaFoldDB" id="A0A0K0EH24"/>
<dbReference type="WBParaSite" id="SSTP_0000878050.1">
    <property type="protein sequence ID" value="SSTP_0000878050.1"/>
    <property type="gene ID" value="SSTP_0000878050"/>
</dbReference>
<dbReference type="WBParaSite" id="TCONS_00015832.p1">
    <property type="protein sequence ID" value="TCONS_00015832.p1"/>
    <property type="gene ID" value="XLOC_010590"/>
</dbReference>
<name>A0A0K0EH24_STRER</name>
<accession>A0A0K0EH24</accession>
<organism evidence="2">
    <name type="scientific">Strongyloides stercoralis</name>
    <name type="common">Threadworm</name>
    <dbReference type="NCBI Taxonomy" id="6248"/>
    <lineage>
        <taxon>Eukaryota</taxon>
        <taxon>Metazoa</taxon>
        <taxon>Ecdysozoa</taxon>
        <taxon>Nematoda</taxon>
        <taxon>Chromadorea</taxon>
        <taxon>Rhabditida</taxon>
        <taxon>Tylenchina</taxon>
        <taxon>Panagrolaimomorpha</taxon>
        <taxon>Strongyloidoidea</taxon>
        <taxon>Strongyloididae</taxon>
        <taxon>Strongyloides</taxon>
    </lineage>
</organism>
<dbReference type="STRING" id="6248.A0A0K0EH24"/>